<dbReference type="InterPro" id="IPR025248">
    <property type="entry name" value="DUF4007"/>
</dbReference>
<dbReference type="EMBL" id="LAZR01067167">
    <property type="protein sequence ID" value="KKK52150.1"/>
    <property type="molecule type" value="Genomic_DNA"/>
</dbReference>
<proteinExistence type="predicted"/>
<name>A0A0F8WUR1_9ZZZZ</name>
<sequence length="46" mass="5226">MRYGWLTKAVARVKSDPQIFAREDAMVAFGVGKNMVRSIRHWGMAS</sequence>
<feature type="domain" description="DUF4007" evidence="1">
    <location>
        <begin position="1"/>
        <end position="45"/>
    </location>
</feature>
<dbReference type="Pfam" id="PF13182">
    <property type="entry name" value="DUF4007"/>
    <property type="match status" value="1"/>
</dbReference>
<reference evidence="2" key="1">
    <citation type="journal article" date="2015" name="Nature">
        <title>Complex archaea that bridge the gap between prokaryotes and eukaryotes.</title>
        <authorList>
            <person name="Spang A."/>
            <person name="Saw J.H."/>
            <person name="Jorgensen S.L."/>
            <person name="Zaremba-Niedzwiedzka K."/>
            <person name="Martijn J."/>
            <person name="Lind A.E."/>
            <person name="van Eijk R."/>
            <person name="Schleper C."/>
            <person name="Guy L."/>
            <person name="Ettema T.J."/>
        </authorList>
    </citation>
    <scope>NUCLEOTIDE SEQUENCE</scope>
</reference>
<feature type="non-terminal residue" evidence="2">
    <location>
        <position position="46"/>
    </location>
</feature>
<dbReference type="AlphaFoldDB" id="A0A0F8WUR1"/>
<organism evidence="2">
    <name type="scientific">marine sediment metagenome</name>
    <dbReference type="NCBI Taxonomy" id="412755"/>
    <lineage>
        <taxon>unclassified sequences</taxon>
        <taxon>metagenomes</taxon>
        <taxon>ecological metagenomes</taxon>
    </lineage>
</organism>
<evidence type="ECO:0000313" key="2">
    <source>
        <dbReference type="EMBL" id="KKK52150.1"/>
    </source>
</evidence>
<accession>A0A0F8WUR1</accession>
<gene>
    <name evidence="2" type="ORF">LCGC14_3107780</name>
</gene>
<evidence type="ECO:0000259" key="1">
    <source>
        <dbReference type="Pfam" id="PF13182"/>
    </source>
</evidence>
<protein>
    <recommendedName>
        <fullName evidence="1">DUF4007 domain-containing protein</fullName>
    </recommendedName>
</protein>
<comment type="caution">
    <text evidence="2">The sequence shown here is derived from an EMBL/GenBank/DDBJ whole genome shotgun (WGS) entry which is preliminary data.</text>
</comment>